<dbReference type="InterPro" id="IPR023210">
    <property type="entry name" value="NADP_OxRdtase_dom"/>
</dbReference>
<gene>
    <name evidence="2" type="ORF">K466DRAFT_663012</name>
</gene>
<dbReference type="GO" id="GO:0045290">
    <property type="term" value="F:D-arabinose 1-dehydrogenase [NAD(P)+] activity"/>
    <property type="evidence" value="ECO:0007669"/>
    <property type="project" value="InterPro"/>
</dbReference>
<dbReference type="Pfam" id="PF00248">
    <property type="entry name" value="Aldo_ket_red"/>
    <property type="match status" value="1"/>
</dbReference>
<evidence type="ECO:0000313" key="3">
    <source>
        <dbReference type="Proteomes" id="UP000308197"/>
    </source>
</evidence>
<dbReference type="InParanoid" id="A0A5C3PCH0"/>
<organism evidence="2 3">
    <name type="scientific">Polyporus arcularius HHB13444</name>
    <dbReference type="NCBI Taxonomy" id="1314778"/>
    <lineage>
        <taxon>Eukaryota</taxon>
        <taxon>Fungi</taxon>
        <taxon>Dikarya</taxon>
        <taxon>Basidiomycota</taxon>
        <taxon>Agaricomycotina</taxon>
        <taxon>Agaricomycetes</taxon>
        <taxon>Polyporales</taxon>
        <taxon>Polyporaceae</taxon>
        <taxon>Polyporus</taxon>
    </lineage>
</organism>
<name>A0A5C3PCH0_9APHY</name>
<reference evidence="2 3" key="1">
    <citation type="journal article" date="2019" name="Nat. Ecol. Evol.">
        <title>Megaphylogeny resolves global patterns of mushroom evolution.</title>
        <authorList>
            <person name="Varga T."/>
            <person name="Krizsan K."/>
            <person name="Foldi C."/>
            <person name="Dima B."/>
            <person name="Sanchez-Garcia M."/>
            <person name="Sanchez-Ramirez S."/>
            <person name="Szollosi G.J."/>
            <person name="Szarkandi J.G."/>
            <person name="Papp V."/>
            <person name="Albert L."/>
            <person name="Andreopoulos W."/>
            <person name="Angelini C."/>
            <person name="Antonin V."/>
            <person name="Barry K.W."/>
            <person name="Bougher N.L."/>
            <person name="Buchanan P."/>
            <person name="Buyck B."/>
            <person name="Bense V."/>
            <person name="Catcheside P."/>
            <person name="Chovatia M."/>
            <person name="Cooper J."/>
            <person name="Damon W."/>
            <person name="Desjardin D."/>
            <person name="Finy P."/>
            <person name="Geml J."/>
            <person name="Haridas S."/>
            <person name="Hughes K."/>
            <person name="Justo A."/>
            <person name="Karasinski D."/>
            <person name="Kautmanova I."/>
            <person name="Kiss B."/>
            <person name="Kocsube S."/>
            <person name="Kotiranta H."/>
            <person name="LaButti K.M."/>
            <person name="Lechner B.E."/>
            <person name="Liimatainen K."/>
            <person name="Lipzen A."/>
            <person name="Lukacs Z."/>
            <person name="Mihaltcheva S."/>
            <person name="Morgado L.N."/>
            <person name="Niskanen T."/>
            <person name="Noordeloos M.E."/>
            <person name="Ohm R.A."/>
            <person name="Ortiz-Santana B."/>
            <person name="Ovrebo C."/>
            <person name="Racz N."/>
            <person name="Riley R."/>
            <person name="Savchenko A."/>
            <person name="Shiryaev A."/>
            <person name="Soop K."/>
            <person name="Spirin V."/>
            <person name="Szebenyi C."/>
            <person name="Tomsovsky M."/>
            <person name="Tulloss R.E."/>
            <person name="Uehling J."/>
            <person name="Grigoriev I.V."/>
            <person name="Vagvolgyi C."/>
            <person name="Papp T."/>
            <person name="Martin F.M."/>
            <person name="Miettinen O."/>
            <person name="Hibbett D.S."/>
            <person name="Nagy L.G."/>
        </authorList>
    </citation>
    <scope>NUCLEOTIDE SEQUENCE [LARGE SCALE GENOMIC DNA]</scope>
    <source>
        <strain evidence="2 3">HHB13444</strain>
    </source>
</reference>
<evidence type="ECO:0000313" key="2">
    <source>
        <dbReference type="EMBL" id="TFK87434.1"/>
    </source>
</evidence>
<dbReference type="EMBL" id="ML211153">
    <property type="protein sequence ID" value="TFK87434.1"/>
    <property type="molecule type" value="Genomic_DNA"/>
</dbReference>
<dbReference type="PANTHER" id="PTHR42686:SF1">
    <property type="entry name" value="GH17980P-RELATED"/>
    <property type="match status" value="1"/>
</dbReference>
<protein>
    <submittedName>
        <fullName evidence="2">Aldo/keto reductase</fullName>
    </submittedName>
</protein>
<dbReference type="InterPro" id="IPR044480">
    <property type="entry name" value="Ara2-like"/>
</dbReference>
<accession>A0A5C3PCH0</accession>
<dbReference type="SUPFAM" id="SSF51430">
    <property type="entry name" value="NAD(P)-linked oxidoreductase"/>
    <property type="match status" value="1"/>
</dbReference>
<dbReference type="CDD" id="cd19164">
    <property type="entry name" value="AKR_ARA2"/>
    <property type="match status" value="1"/>
</dbReference>
<dbReference type="GO" id="GO:0070485">
    <property type="term" value="P:dehydro-D-arabinono-1,4-lactone biosynthetic process"/>
    <property type="evidence" value="ECO:0007669"/>
    <property type="project" value="TreeGrafter"/>
</dbReference>
<dbReference type="GO" id="GO:0005829">
    <property type="term" value="C:cytosol"/>
    <property type="evidence" value="ECO:0007669"/>
    <property type="project" value="TreeGrafter"/>
</dbReference>
<proteinExistence type="predicted"/>
<sequence length="419" mass="45671">MVVKLDSVQPVFSVPLLEDIPDTEEDAPVEGIPLSSIGPLALPEVVFGAATFSNNYNSEDLLASEVPIRTVRLALRYGIRAFDTSAYYGPSEIVLGTALKELEPLFPRSSYQLMTKVGRYGLLQSEFDYSPATIRKSIERSLKRLHTTYLDTVYVHDVEFVCTPVGPIAPAKPEEILADKEKAAEYGLAPGQEGKIWGEGDEKVVAAVAELRKLQAEGKIKHVGISAYPLPTLLRIATLVQHTTSKPLDVLLSYCHISLQNSAFATYAPEFRERAKVGQLLTASPLNMGLLTPKPPSWHPASPELKEAAQKAAKLCEDEQWPGGLPNLAVGFGYRKGTELDMPVVVGLSNPEEVHESVRAWRAVKANLAVGIGQKGAELNAVKEGKDRERRVALEEKVSGLFGDGLGWSWASPPPELQK</sequence>
<dbReference type="Gene3D" id="3.20.20.100">
    <property type="entry name" value="NADP-dependent oxidoreductase domain"/>
    <property type="match status" value="1"/>
</dbReference>
<dbReference type="AlphaFoldDB" id="A0A5C3PCH0"/>
<dbReference type="Proteomes" id="UP000308197">
    <property type="component" value="Unassembled WGS sequence"/>
</dbReference>
<feature type="domain" description="NADP-dependent oxidoreductase" evidence="1">
    <location>
        <begin position="45"/>
        <end position="362"/>
    </location>
</feature>
<keyword evidence="3" id="KW-1185">Reference proteome</keyword>
<evidence type="ECO:0000259" key="1">
    <source>
        <dbReference type="Pfam" id="PF00248"/>
    </source>
</evidence>
<dbReference type="STRING" id="1314778.A0A5C3PCH0"/>
<dbReference type="InterPro" id="IPR036812">
    <property type="entry name" value="NAD(P)_OxRdtase_dom_sf"/>
</dbReference>
<dbReference type="PANTHER" id="PTHR42686">
    <property type="entry name" value="GH17980P-RELATED"/>
    <property type="match status" value="1"/>
</dbReference>
<dbReference type="InterPro" id="IPR020471">
    <property type="entry name" value="AKR"/>
</dbReference>